<evidence type="ECO:0000256" key="5">
    <source>
        <dbReference type="ARBA" id="ARBA00023002"/>
    </source>
</evidence>
<dbReference type="PANTHER" id="PTHR43161">
    <property type="entry name" value="SORBITOL DEHYDROGENASE"/>
    <property type="match status" value="1"/>
</dbReference>
<dbReference type="Pfam" id="PF08240">
    <property type="entry name" value="ADH_N"/>
    <property type="match status" value="1"/>
</dbReference>
<feature type="compositionally biased region" description="Basic and acidic residues" evidence="6">
    <location>
        <begin position="513"/>
        <end position="578"/>
    </location>
</feature>
<evidence type="ECO:0000313" key="9">
    <source>
        <dbReference type="RefSeq" id="XP_017020505.1"/>
    </source>
</evidence>
<feature type="compositionally biased region" description="Polar residues" evidence="6">
    <location>
        <begin position="226"/>
        <end position="249"/>
    </location>
</feature>
<evidence type="ECO:0000256" key="4">
    <source>
        <dbReference type="ARBA" id="ARBA00022833"/>
    </source>
</evidence>
<evidence type="ECO:0000256" key="1">
    <source>
        <dbReference type="ARBA" id="ARBA00001947"/>
    </source>
</evidence>
<keyword evidence="3" id="KW-0479">Metal-binding</keyword>
<dbReference type="SUPFAM" id="SSF51735">
    <property type="entry name" value="NAD(P)-binding Rossmann-fold domains"/>
    <property type="match status" value="1"/>
</dbReference>
<accession>A0A6P4HXR6</accession>
<keyword evidence="5" id="KW-0560">Oxidoreductase</keyword>
<feature type="region of interest" description="Disordered" evidence="6">
    <location>
        <begin position="445"/>
        <end position="466"/>
    </location>
</feature>
<dbReference type="GO" id="GO:0006062">
    <property type="term" value="P:sorbitol catabolic process"/>
    <property type="evidence" value="ECO:0007669"/>
    <property type="project" value="TreeGrafter"/>
</dbReference>
<evidence type="ECO:0000256" key="3">
    <source>
        <dbReference type="ARBA" id="ARBA00022723"/>
    </source>
</evidence>
<sequence length="1122" mass="122777">MRLFGRITRFIQISRCISYHAPHFRPRSLLGANRLFELASSASSGCLSTKITISSSSGHIRVQRYSQKSSNVFNITENIDMLRKRISFSGAPNTAAQILPVGLITPEAGDEKDLKIVIVPLNLAGMDANGLKETLEAINQLRMYAHHIEAFSSSMVDDYNALNEAFQEVDSAKLEKEAKLEATAKDNAFWDDFPTADAVATSSLDAHLGLSTTLPRQEAVGCLQDALSNPKTGSSPLKTSKSMSAVAQPNPQPSPQPDAQPLTRFSAVEADLKKATIGDDIIDEVQVDVPQDLSDRLNDMAVSSMELSFEMDMTNLRDALASNDNAVNNQDPMICMHTKVEMSSPGEEKKTVPLRFNGLISGVVEIDAQKLNLTDEQMPGYNDHLTALAANLCSTALEKGFSKDTSLQLIKGDAKLMALSAQVEHQREKIGVADQQPQANFAYPLELPVPTDKDGCKNPPVKPKRKCPGKCPLIDDPCKEDPCKRPDEKQKKPPKKALSTTEITASTQAEPEPCVKDAEKKDPCAKEDPCAKDDKEKNDPCAKDSEKKKKDKKKDPNAKKAKKDPCAKFKKGGKDGKGGKFSTFARNHNPNKRYLSTALNQAFPEPGSHSSPKGPRFPVFSTLLRRHYRVAVPKVPLTQRLVHKVSPPARFIINSTILRRDYSKKKSGGKCGKLDSKFPKSRGKDIKERTGIREDCFKDDGSCGVKSCTGKCSKVKFPKKKCDRSNKDKKSRLFGQFAAVHLQSQQRFFSPLASIQPSPSDLNPNKHLSKGQGYALRISDSFKVELIPMSKPSPRDFDVLIRTGSVAISGSDIHVYENGNRCTEAMSLGHDATGYVEEVGRSVQHLKVGDRVVVESALSCSICDLCKQGLYNMCAGLVYNGFLRTFQTHPADLCHRLHPSISMEEGALTQTLALGCQACFKGNIRPTSNALILGTCPTAVASAICAQAMGARKIIFAGCKGPALDVISREFGFDAVEFDNSSLFSEVLEAIYSKFQTWPNCVINCSISAMSMNLAVMALQPCGVCVLSECDSECASFNALDVLMKNIRLIPSFRSANMYPTALQLMDSRQACMKKFITATYPLCEADQAFRSARHESNMGLGKVIVNCAENGALDEYCRNSE</sequence>
<evidence type="ECO:0000256" key="2">
    <source>
        <dbReference type="ARBA" id="ARBA00008072"/>
    </source>
</evidence>
<name>A0A6P4HXR6_DROKI</name>
<dbReference type="OrthoDB" id="3941538at2759"/>
<feature type="region of interest" description="Disordered" evidence="6">
    <location>
        <begin position="482"/>
        <end position="588"/>
    </location>
</feature>
<comment type="similarity">
    <text evidence="2">Belongs to the zinc-containing alcohol dehydrogenase family.</text>
</comment>
<proteinExistence type="inferred from homology"/>
<evidence type="ECO:0000313" key="8">
    <source>
        <dbReference type="Proteomes" id="UP001652661"/>
    </source>
</evidence>
<dbReference type="GO" id="GO:0046872">
    <property type="term" value="F:metal ion binding"/>
    <property type="evidence" value="ECO:0007669"/>
    <property type="project" value="UniProtKB-KW"/>
</dbReference>
<feature type="region of interest" description="Disordered" evidence="6">
    <location>
        <begin position="226"/>
        <end position="261"/>
    </location>
</feature>
<feature type="compositionally biased region" description="Basic and acidic residues" evidence="6">
    <location>
        <begin position="482"/>
        <end position="491"/>
    </location>
</feature>
<keyword evidence="8" id="KW-1185">Reference proteome</keyword>
<comment type="cofactor">
    <cofactor evidence="1">
        <name>Zn(2+)</name>
        <dbReference type="ChEBI" id="CHEBI:29105"/>
    </cofactor>
</comment>
<dbReference type="InterPro" id="IPR011032">
    <property type="entry name" value="GroES-like_sf"/>
</dbReference>
<dbReference type="AlphaFoldDB" id="A0A6P4HXR6"/>
<protein>
    <submittedName>
        <fullName evidence="9">Uncharacterized protein isoform X1</fullName>
    </submittedName>
</protein>
<dbReference type="PANTHER" id="PTHR43161:SF9">
    <property type="entry name" value="SORBITOL DEHYDROGENASE"/>
    <property type="match status" value="1"/>
</dbReference>
<dbReference type="RefSeq" id="XP_017020505.1">
    <property type="nucleotide sequence ID" value="XM_017165016.3"/>
</dbReference>
<evidence type="ECO:0000259" key="7">
    <source>
        <dbReference type="Pfam" id="PF08240"/>
    </source>
</evidence>
<organism evidence="8 9">
    <name type="scientific">Drosophila kikkawai</name>
    <name type="common">Fruit fly</name>
    <dbReference type="NCBI Taxonomy" id="30033"/>
    <lineage>
        <taxon>Eukaryota</taxon>
        <taxon>Metazoa</taxon>
        <taxon>Ecdysozoa</taxon>
        <taxon>Arthropoda</taxon>
        <taxon>Hexapoda</taxon>
        <taxon>Insecta</taxon>
        <taxon>Pterygota</taxon>
        <taxon>Neoptera</taxon>
        <taxon>Endopterygota</taxon>
        <taxon>Diptera</taxon>
        <taxon>Brachycera</taxon>
        <taxon>Muscomorpha</taxon>
        <taxon>Ephydroidea</taxon>
        <taxon>Drosophilidae</taxon>
        <taxon>Drosophila</taxon>
        <taxon>Sophophora</taxon>
    </lineage>
</organism>
<evidence type="ECO:0000256" key="6">
    <source>
        <dbReference type="SAM" id="MobiDB-lite"/>
    </source>
</evidence>
<gene>
    <name evidence="9" type="primary">LOC108073406</name>
</gene>
<feature type="compositionally biased region" description="Polar residues" evidence="6">
    <location>
        <begin position="498"/>
        <end position="509"/>
    </location>
</feature>
<feature type="domain" description="Alcohol dehydrogenase-like N-terminal" evidence="7">
    <location>
        <begin position="798"/>
        <end position="897"/>
    </location>
</feature>
<dbReference type="GeneID" id="108073406"/>
<dbReference type="SUPFAM" id="SSF50129">
    <property type="entry name" value="GroES-like"/>
    <property type="match status" value="1"/>
</dbReference>
<dbReference type="GO" id="GO:0003939">
    <property type="term" value="F:L-iditol 2-dehydrogenase (NAD+) activity"/>
    <property type="evidence" value="ECO:0007669"/>
    <property type="project" value="TreeGrafter"/>
</dbReference>
<dbReference type="InterPro" id="IPR013154">
    <property type="entry name" value="ADH-like_N"/>
</dbReference>
<dbReference type="Gene3D" id="3.90.180.10">
    <property type="entry name" value="Medium-chain alcohol dehydrogenases, catalytic domain"/>
    <property type="match status" value="1"/>
</dbReference>
<dbReference type="InterPro" id="IPR036291">
    <property type="entry name" value="NAD(P)-bd_dom_sf"/>
</dbReference>
<dbReference type="Gene3D" id="3.40.50.720">
    <property type="entry name" value="NAD(P)-binding Rossmann-like Domain"/>
    <property type="match status" value="1"/>
</dbReference>
<keyword evidence="4" id="KW-0862">Zinc</keyword>
<reference evidence="9" key="1">
    <citation type="submission" date="2025-08" db="UniProtKB">
        <authorList>
            <consortium name="RefSeq"/>
        </authorList>
    </citation>
    <scope>IDENTIFICATION</scope>
    <source>
        <strain evidence="9">14028-0561.14</strain>
        <tissue evidence="9">Whole fly</tissue>
    </source>
</reference>
<dbReference type="Proteomes" id="UP001652661">
    <property type="component" value="Chromosome 3R"/>
</dbReference>